<dbReference type="Pfam" id="PF01926">
    <property type="entry name" value="MMR_HSR1"/>
    <property type="match status" value="1"/>
</dbReference>
<proteinExistence type="predicted"/>
<dbReference type="SFLD" id="SFLDG01060">
    <property type="entry name" value="BATS_domain_containing"/>
    <property type="match status" value="1"/>
</dbReference>
<accession>A0A2P6VCP7</accession>
<keyword evidence="1" id="KW-0949">S-adenosyl-L-methionine</keyword>
<dbReference type="GO" id="GO:0016740">
    <property type="term" value="F:transferase activity"/>
    <property type="evidence" value="ECO:0007669"/>
    <property type="project" value="TreeGrafter"/>
</dbReference>
<dbReference type="PANTHER" id="PTHR43726">
    <property type="entry name" value="3-METHYLORNITHINE SYNTHASE"/>
    <property type="match status" value="1"/>
</dbReference>
<feature type="region of interest" description="Disordered" evidence="5">
    <location>
        <begin position="491"/>
        <end position="518"/>
    </location>
</feature>
<dbReference type="GO" id="GO:0005525">
    <property type="term" value="F:GTP binding"/>
    <property type="evidence" value="ECO:0007669"/>
    <property type="project" value="InterPro"/>
</dbReference>
<keyword evidence="8" id="KW-1185">Reference proteome</keyword>
<dbReference type="Gene3D" id="3.40.50.11410">
    <property type="match status" value="1"/>
</dbReference>
<dbReference type="InterPro" id="IPR013785">
    <property type="entry name" value="Aldolase_TIM"/>
</dbReference>
<dbReference type="InterPro" id="IPR005225">
    <property type="entry name" value="Small_GTP-bd"/>
</dbReference>
<dbReference type="InterPro" id="IPR006073">
    <property type="entry name" value="GTP-bd"/>
</dbReference>
<dbReference type="Gene3D" id="3.20.20.70">
    <property type="entry name" value="Aldolase class I"/>
    <property type="match status" value="1"/>
</dbReference>
<evidence type="ECO:0000256" key="3">
    <source>
        <dbReference type="ARBA" id="ARBA00023004"/>
    </source>
</evidence>
<keyword evidence="4" id="KW-0411">Iron-sulfur</keyword>
<dbReference type="GO" id="GO:0051536">
    <property type="term" value="F:iron-sulfur cluster binding"/>
    <property type="evidence" value="ECO:0007669"/>
    <property type="project" value="UniProtKB-KW"/>
</dbReference>
<dbReference type="SFLD" id="SFLDS00029">
    <property type="entry name" value="Radical_SAM"/>
    <property type="match status" value="1"/>
</dbReference>
<dbReference type="InterPro" id="IPR027417">
    <property type="entry name" value="P-loop_NTPase"/>
</dbReference>
<dbReference type="PANTHER" id="PTHR43726:SF1">
    <property type="entry name" value="BIOTIN SYNTHASE"/>
    <property type="match status" value="1"/>
</dbReference>
<dbReference type="InterPro" id="IPR058240">
    <property type="entry name" value="rSAM_sf"/>
</dbReference>
<sequence>MLRAALLGGGGGGAVAPLAAQLAASVAVPLLRRAFTAGSLPRRSLAAVENLFREMEGRKALPWENAVTAEEAAKVLGSFWGSSFRPGDVLDLTVNQMEALLSAITPASTRLPGAAAAPADAERAGLLDSALFAHAESVSNRFFGKDVYYRGIVEFSNVCENDCGYCGIRKHQRRARRYTMPADEVVEVADWAFKHRMGTLMLQSGELNTPQRLKYLVEVVQAVKARTQALDAEQRSLDPSQLPKDTTGLGLCVALSVGELPREQYQTLRDAGADRYLLRIESSNPELYASIHPPAQKWENRVRCLRDLKDIGFMIGTGVMVGLPGQTLRDLAGDVMFFRDLGADMIGMGPYITEAGTPVADMWAAQFEGVDKGAHMKEMLTLTTRMNALARVTLGNVNIAATTALQAIDAVGREIALRRGANVLMPILTPTKFREHYTLYEGKPCITDTAEECQKCLNARLSMVDKKLRPGVWGDPPSYRQSVNPVPLRGAATLAGGASRGTGGTGGGGGSSGGAARGLHTRAGAAAAAAAQPAAAATPGGPAKGSDAPRTNIGIFGCMNAGKSSLMNRITRSETSIVDSTPGTTADTKVVLMELHDVGPAKLFDTAGIDEAGELGEKKRRKVLGVLKETDVAVVVLDAAKFVGVPEAELPAALEWELLLLGRAAAAGSTPLLVYNTKLAAGAGRQQVEGTVPRLQAVLNPSGSVASTQLELNRQEAADSLAGTFQAVAAAARQHDTPRSLPDEFLSEDSLVFLNIPMDAETPSLRLLRPQALVQEEAIRHYAATLAYRMNLAHARSSDPALVERERARFLRALQPVLAHTGPKIIVTDSQAVDILHPWTLDPATGEELVPFTTFSIAMIHRQSRGQLPLFVQGLEAFKQLKAGDRVLVAEACNHNRITDICNDIGMVQIPDKVEAQGGRGVVVEHAFGREFPELDEEGGGLASYALAIHCGGCMIDQQKIRARLLDLKEAGVPVTNYGLLLSYAHSPAALERAMKPWGLSMQS</sequence>
<evidence type="ECO:0000313" key="7">
    <source>
        <dbReference type="EMBL" id="PSC71854.1"/>
    </source>
</evidence>
<keyword evidence="2" id="KW-0479">Metal-binding</keyword>
<dbReference type="AlphaFoldDB" id="A0A2P6VCP7"/>
<dbReference type="SMART" id="SM00729">
    <property type="entry name" value="Elp3"/>
    <property type="match status" value="1"/>
</dbReference>
<dbReference type="Gene3D" id="3.40.50.11420">
    <property type="match status" value="1"/>
</dbReference>
<dbReference type="Proteomes" id="UP000239649">
    <property type="component" value="Unassembled WGS sequence"/>
</dbReference>
<evidence type="ECO:0000256" key="2">
    <source>
        <dbReference type="ARBA" id="ARBA00022723"/>
    </source>
</evidence>
<dbReference type="GO" id="GO:0046872">
    <property type="term" value="F:metal ion binding"/>
    <property type="evidence" value="ECO:0007669"/>
    <property type="project" value="UniProtKB-KW"/>
</dbReference>
<organism evidence="7 8">
    <name type="scientific">Micractinium conductrix</name>
    <dbReference type="NCBI Taxonomy" id="554055"/>
    <lineage>
        <taxon>Eukaryota</taxon>
        <taxon>Viridiplantae</taxon>
        <taxon>Chlorophyta</taxon>
        <taxon>core chlorophytes</taxon>
        <taxon>Trebouxiophyceae</taxon>
        <taxon>Chlorellales</taxon>
        <taxon>Chlorellaceae</taxon>
        <taxon>Chlorella clade</taxon>
        <taxon>Micractinium</taxon>
    </lineage>
</organism>
<dbReference type="Pfam" id="PF04055">
    <property type="entry name" value="Radical_SAM"/>
    <property type="match status" value="1"/>
</dbReference>
<evidence type="ECO:0000259" key="6">
    <source>
        <dbReference type="PROSITE" id="PS51918"/>
    </source>
</evidence>
<feature type="compositionally biased region" description="Gly residues" evidence="5">
    <location>
        <begin position="498"/>
        <end position="516"/>
    </location>
</feature>
<dbReference type="PRINTS" id="PR00326">
    <property type="entry name" value="GTP1OBG"/>
</dbReference>
<keyword evidence="3" id="KW-0408">Iron</keyword>
<dbReference type="PROSITE" id="PS51918">
    <property type="entry name" value="RADICAL_SAM"/>
    <property type="match status" value="1"/>
</dbReference>
<protein>
    <submittedName>
        <fullName evidence="7">Iron hydrogenase assembly</fullName>
    </submittedName>
</protein>
<dbReference type="SUPFAM" id="SSF52540">
    <property type="entry name" value="P-loop containing nucleoside triphosphate hydrolases"/>
    <property type="match status" value="1"/>
</dbReference>
<comment type="caution">
    <text evidence="7">The sequence shown here is derived from an EMBL/GenBank/DDBJ whole genome shotgun (WGS) entry which is preliminary data.</text>
</comment>
<dbReference type="InterPro" id="IPR040644">
    <property type="entry name" value="HydF_tetramer"/>
</dbReference>
<evidence type="ECO:0000313" key="8">
    <source>
        <dbReference type="Proteomes" id="UP000239649"/>
    </source>
</evidence>
<dbReference type="CDD" id="cd01335">
    <property type="entry name" value="Radical_SAM"/>
    <property type="match status" value="1"/>
</dbReference>
<evidence type="ECO:0000256" key="1">
    <source>
        <dbReference type="ARBA" id="ARBA00022691"/>
    </source>
</evidence>
<evidence type="ECO:0000256" key="5">
    <source>
        <dbReference type="SAM" id="MobiDB-lite"/>
    </source>
</evidence>
<dbReference type="SFLD" id="SFLDG01280">
    <property type="entry name" value="HydE/PylB-like"/>
    <property type="match status" value="1"/>
</dbReference>
<feature type="domain" description="Radical SAM core" evidence="6">
    <location>
        <begin position="145"/>
        <end position="390"/>
    </location>
</feature>
<dbReference type="InterPro" id="IPR007197">
    <property type="entry name" value="rSAM"/>
</dbReference>
<dbReference type="OrthoDB" id="188276at2759"/>
<dbReference type="Gene3D" id="3.40.50.300">
    <property type="entry name" value="P-loop containing nucleotide triphosphate hydrolases"/>
    <property type="match status" value="1"/>
</dbReference>
<dbReference type="SFLD" id="SFLDG01082">
    <property type="entry name" value="B12-binding_domain_containing"/>
    <property type="match status" value="1"/>
</dbReference>
<dbReference type="InterPro" id="IPR006638">
    <property type="entry name" value="Elp3/MiaA/NifB-like_rSAM"/>
</dbReference>
<dbReference type="Pfam" id="PF18133">
    <property type="entry name" value="HydF_tetramer"/>
    <property type="match status" value="1"/>
</dbReference>
<dbReference type="EMBL" id="LHPF02000012">
    <property type="protein sequence ID" value="PSC71854.1"/>
    <property type="molecule type" value="Genomic_DNA"/>
</dbReference>
<evidence type="ECO:0000256" key="4">
    <source>
        <dbReference type="ARBA" id="ARBA00023014"/>
    </source>
</evidence>
<dbReference type="NCBIfam" id="TIGR00231">
    <property type="entry name" value="small_GTP"/>
    <property type="match status" value="1"/>
</dbReference>
<dbReference type="STRING" id="554055.A0A2P6VCP7"/>
<dbReference type="InterPro" id="IPR034422">
    <property type="entry name" value="HydE/PylB-like"/>
</dbReference>
<name>A0A2P6VCP7_9CHLO</name>
<dbReference type="SUPFAM" id="SSF102114">
    <property type="entry name" value="Radical SAM enzymes"/>
    <property type="match status" value="1"/>
</dbReference>
<reference evidence="7 8" key="1">
    <citation type="journal article" date="2018" name="Plant J.">
        <title>Genome sequences of Chlorella sorokiniana UTEX 1602 and Micractinium conductrix SAG 241.80: implications to maltose excretion by a green alga.</title>
        <authorList>
            <person name="Arriola M.B."/>
            <person name="Velmurugan N."/>
            <person name="Zhang Y."/>
            <person name="Plunkett M.H."/>
            <person name="Hondzo H."/>
            <person name="Barney B.M."/>
        </authorList>
    </citation>
    <scope>NUCLEOTIDE SEQUENCE [LARGE SCALE GENOMIC DNA]</scope>
    <source>
        <strain evidence="7 8">SAG 241.80</strain>
    </source>
</reference>
<gene>
    <name evidence="7" type="ORF">C2E20_4803</name>
</gene>